<gene>
    <name evidence="2" type="ORF">E2562_011882</name>
</gene>
<reference evidence="2 3" key="1">
    <citation type="submission" date="2019-11" db="EMBL/GenBank/DDBJ databases">
        <title>Whole genome sequence of Oryza granulata.</title>
        <authorList>
            <person name="Li W."/>
        </authorList>
    </citation>
    <scope>NUCLEOTIDE SEQUENCE [LARGE SCALE GENOMIC DNA]</scope>
    <source>
        <strain evidence="3">cv. Menghai</strain>
        <tissue evidence="2">Leaf</tissue>
    </source>
</reference>
<dbReference type="EMBL" id="SPHZ02000009">
    <property type="protein sequence ID" value="KAF0898808.1"/>
    <property type="molecule type" value="Genomic_DNA"/>
</dbReference>
<dbReference type="Proteomes" id="UP000479710">
    <property type="component" value="Unassembled WGS sequence"/>
</dbReference>
<accession>A0A6G1CE94</accession>
<name>A0A6G1CE94_9ORYZ</name>
<protein>
    <submittedName>
        <fullName evidence="2">Uncharacterized protein</fullName>
    </submittedName>
</protein>
<comment type="caution">
    <text evidence="2">The sequence shown here is derived from an EMBL/GenBank/DDBJ whole genome shotgun (WGS) entry which is preliminary data.</text>
</comment>
<feature type="region of interest" description="Disordered" evidence="1">
    <location>
        <begin position="46"/>
        <end position="88"/>
    </location>
</feature>
<organism evidence="2 3">
    <name type="scientific">Oryza meyeriana var. granulata</name>
    <dbReference type="NCBI Taxonomy" id="110450"/>
    <lineage>
        <taxon>Eukaryota</taxon>
        <taxon>Viridiplantae</taxon>
        <taxon>Streptophyta</taxon>
        <taxon>Embryophyta</taxon>
        <taxon>Tracheophyta</taxon>
        <taxon>Spermatophyta</taxon>
        <taxon>Magnoliopsida</taxon>
        <taxon>Liliopsida</taxon>
        <taxon>Poales</taxon>
        <taxon>Poaceae</taxon>
        <taxon>BOP clade</taxon>
        <taxon>Oryzoideae</taxon>
        <taxon>Oryzeae</taxon>
        <taxon>Oryzinae</taxon>
        <taxon>Oryza</taxon>
        <taxon>Oryza meyeriana</taxon>
    </lineage>
</organism>
<dbReference type="AlphaFoldDB" id="A0A6G1CE94"/>
<proteinExistence type="predicted"/>
<evidence type="ECO:0000256" key="1">
    <source>
        <dbReference type="SAM" id="MobiDB-lite"/>
    </source>
</evidence>
<sequence length="88" mass="9436">MFATGVRRPSPSHLRGCAIVASTVGMLAPKLPSPLSLTFRQRKKTMNSARPALFPPVPAQPDHIEDPVGADMDLEGYAEASEDHVLQG</sequence>
<evidence type="ECO:0000313" key="2">
    <source>
        <dbReference type="EMBL" id="KAF0898808.1"/>
    </source>
</evidence>
<keyword evidence="3" id="KW-1185">Reference proteome</keyword>
<evidence type="ECO:0000313" key="3">
    <source>
        <dbReference type="Proteomes" id="UP000479710"/>
    </source>
</evidence>